<evidence type="ECO:0000313" key="3">
    <source>
        <dbReference type="Proteomes" id="UP001597218"/>
    </source>
</evidence>
<keyword evidence="1" id="KW-0472">Membrane</keyword>
<accession>A0ABW4SHZ4</accession>
<evidence type="ECO:0000256" key="1">
    <source>
        <dbReference type="SAM" id="Phobius"/>
    </source>
</evidence>
<organism evidence="2 3">
    <name type="scientific">Sporosarcina siberiensis</name>
    <dbReference type="NCBI Taxonomy" id="1365606"/>
    <lineage>
        <taxon>Bacteria</taxon>
        <taxon>Bacillati</taxon>
        <taxon>Bacillota</taxon>
        <taxon>Bacilli</taxon>
        <taxon>Bacillales</taxon>
        <taxon>Caryophanaceae</taxon>
        <taxon>Sporosarcina</taxon>
    </lineage>
</organism>
<dbReference type="EMBL" id="JBHUGI010000034">
    <property type="protein sequence ID" value="MFD1929173.1"/>
    <property type="molecule type" value="Genomic_DNA"/>
</dbReference>
<sequence length="80" mass="8826">MKEVKDKKYVDIWGDNVDLKDLCISMGISILFTLGGFLIAPGEAPQPLIFGLVGGLIAFVINFFIIKPKRTLTVEGEEKN</sequence>
<keyword evidence="1" id="KW-0812">Transmembrane</keyword>
<evidence type="ECO:0000313" key="2">
    <source>
        <dbReference type="EMBL" id="MFD1929173.1"/>
    </source>
</evidence>
<dbReference type="Proteomes" id="UP001597218">
    <property type="component" value="Unassembled WGS sequence"/>
</dbReference>
<protein>
    <recommendedName>
        <fullName evidence="4">Heme ABC transporter</fullName>
    </recommendedName>
</protein>
<name>A0ABW4SHZ4_9BACL</name>
<reference evidence="3" key="1">
    <citation type="journal article" date="2019" name="Int. J. Syst. Evol. Microbiol.">
        <title>The Global Catalogue of Microorganisms (GCM) 10K type strain sequencing project: providing services to taxonomists for standard genome sequencing and annotation.</title>
        <authorList>
            <consortium name="The Broad Institute Genomics Platform"/>
            <consortium name="The Broad Institute Genome Sequencing Center for Infectious Disease"/>
            <person name="Wu L."/>
            <person name="Ma J."/>
        </authorList>
    </citation>
    <scope>NUCLEOTIDE SEQUENCE [LARGE SCALE GENOMIC DNA]</scope>
    <source>
        <strain evidence="3">CGMCC 4.7177</strain>
    </source>
</reference>
<keyword evidence="3" id="KW-1185">Reference proteome</keyword>
<feature type="transmembrane region" description="Helical" evidence="1">
    <location>
        <begin position="48"/>
        <end position="66"/>
    </location>
</feature>
<comment type="caution">
    <text evidence="2">The sequence shown here is derived from an EMBL/GenBank/DDBJ whole genome shotgun (WGS) entry which is preliminary data.</text>
</comment>
<feature type="transmembrane region" description="Helical" evidence="1">
    <location>
        <begin position="21"/>
        <end position="42"/>
    </location>
</feature>
<keyword evidence="1" id="KW-1133">Transmembrane helix</keyword>
<evidence type="ECO:0008006" key="4">
    <source>
        <dbReference type="Google" id="ProtNLM"/>
    </source>
</evidence>
<gene>
    <name evidence="2" type="ORF">ACFSFY_14115</name>
</gene>
<dbReference type="RefSeq" id="WP_381539102.1">
    <property type="nucleotide sequence ID" value="NZ_JBHUGI010000034.1"/>
</dbReference>
<proteinExistence type="predicted"/>